<feature type="transmembrane region" description="Helical" evidence="1">
    <location>
        <begin position="319"/>
        <end position="342"/>
    </location>
</feature>
<accession>A0A0P0WFX0</accession>
<name>A0A0P0WFX0_ORYSJ</name>
<dbReference type="InParanoid" id="A0A0P0WFX0"/>
<keyword evidence="1" id="KW-1133">Transmembrane helix</keyword>
<proteinExistence type="predicted"/>
<reference evidence="2 3" key="2">
    <citation type="journal article" date="2013" name="Plant Cell Physiol.">
        <title>Rice Annotation Project Database (RAP-DB): an integrative and interactive database for rice genomics.</title>
        <authorList>
            <person name="Sakai H."/>
            <person name="Lee S.S."/>
            <person name="Tanaka T."/>
            <person name="Numa H."/>
            <person name="Kim J."/>
            <person name="Kawahara Y."/>
            <person name="Wakimoto H."/>
            <person name="Yang C.C."/>
            <person name="Iwamoto M."/>
            <person name="Abe T."/>
            <person name="Yamada Y."/>
            <person name="Muto A."/>
            <person name="Inokuchi H."/>
            <person name="Ikemura T."/>
            <person name="Matsumoto T."/>
            <person name="Sasaki T."/>
            <person name="Itoh T."/>
        </authorList>
    </citation>
    <scope>NUCLEOTIDE SEQUENCE [LARGE SCALE GENOMIC DNA]</scope>
    <source>
        <strain evidence="3">cv. Nipponbare</strain>
    </source>
</reference>
<feature type="non-terminal residue" evidence="2">
    <location>
        <position position="1"/>
    </location>
</feature>
<keyword evidence="3" id="KW-1185">Reference proteome</keyword>
<evidence type="ECO:0000313" key="3">
    <source>
        <dbReference type="Proteomes" id="UP000059680"/>
    </source>
</evidence>
<evidence type="ECO:0000313" key="2">
    <source>
        <dbReference type="EMBL" id="BAS91355.1"/>
    </source>
</evidence>
<dbReference type="EMBL" id="AP014960">
    <property type="protein sequence ID" value="BAS91355.1"/>
    <property type="molecule type" value="Genomic_DNA"/>
</dbReference>
<protein>
    <submittedName>
        <fullName evidence="2">Os04g0650333 protein</fullName>
    </submittedName>
</protein>
<organism evidence="2 3">
    <name type="scientific">Oryza sativa subsp. japonica</name>
    <name type="common">Rice</name>
    <dbReference type="NCBI Taxonomy" id="39947"/>
    <lineage>
        <taxon>Eukaryota</taxon>
        <taxon>Viridiplantae</taxon>
        <taxon>Streptophyta</taxon>
        <taxon>Embryophyta</taxon>
        <taxon>Tracheophyta</taxon>
        <taxon>Spermatophyta</taxon>
        <taxon>Magnoliopsida</taxon>
        <taxon>Liliopsida</taxon>
        <taxon>Poales</taxon>
        <taxon>Poaceae</taxon>
        <taxon>BOP clade</taxon>
        <taxon>Oryzoideae</taxon>
        <taxon>Oryzeae</taxon>
        <taxon>Oryzinae</taxon>
        <taxon>Oryza</taxon>
        <taxon>Oryza sativa</taxon>
    </lineage>
</organism>
<dbReference type="AlphaFoldDB" id="A0A0P0WFX0"/>
<evidence type="ECO:0000256" key="1">
    <source>
        <dbReference type="SAM" id="Phobius"/>
    </source>
</evidence>
<reference evidence="3" key="1">
    <citation type="journal article" date="2005" name="Nature">
        <title>The map-based sequence of the rice genome.</title>
        <authorList>
            <consortium name="International rice genome sequencing project (IRGSP)"/>
            <person name="Matsumoto T."/>
            <person name="Wu J."/>
            <person name="Kanamori H."/>
            <person name="Katayose Y."/>
            <person name="Fujisawa M."/>
            <person name="Namiki N."/>
            <person name="Mizuno H."/>
            <person name="Yamamoto K."/>
            <person name="Antonio B.A."/>
            <person name="Baba T."/>
            <person name="Sakata K."/>
            <person name="Nagamura Y."/>
            <person name="Aoki H."/>
            <person name="Arikawa K."/>
            <person name="Arita K."/>
            <person name="Bito T."/>
            <person name="Chiden Y."/>
            <person name="Fujitsuka N."/>
            <person name="Fukunaka R."/>
            <person name="Hamada M."/>
            <person name="Harada C."/>
            <person name="Hayashi A."/>
            <person name="Hijishita S."/>
            <person name="Honda M."/>
            <person name="Hosokawa S."/>
            <person name="Ichikawa Y."/>
            <person name="Idonuma A."/>
            <person name="Iijima M."/>
            <person name="Ikeda M."/>
            <person name="Ikeno M."/>
            <person name="Ito K."/>
            <person name="Ito S."/>
            <person name="Ito T."/>
            <person name="Ito Y."/>
            <person name="Ito Y."/>
            <person name="Iwabuchi A."/>
            <person name="Kamiya K."/>
            <person name="Karasawa W."/>
            <person name="Kurita K."/>
            <person name="Katagiri S."/>
            <person name="Kikuta A."/>
            <person name="Kobayashi H."/>
            <person name="Kobayashi N."/>
            <person name="Machita K."/>
            <person name="Maehara T."/>
            <person name="Masukawa M."/>
            <person name="Mizubayashi T."/>
            <person name="Mukai Y."/>
            <person name="Nagasaki H."/>
            <person name="Nagata Y."/>
            <person name="Naito S."/>
            <person name="Nakashima M."/>
            <person name="Nakama Y."/>
            <person name="Nakamichi Y."/>
            <person name="Nakamura M."/>
            <person name="Meguro A."/>
            <person name="Negishi M."/>
            <person name="Ohta I."/>
            <person name="Ohta T."/>
            <person name="Okamoto M."/>
            <person name="Ono N."/>
            <person name="Saji S."/>
            <person name="Sakaguchi M."/>
            <person name="Sakai K."/>
            <person name="Shibata M."/>
            <person name="Shimokawa T."/>
            <person name="Song J."/>
            <person name="Takazaki Y."/>
            <person name="Terasawa K."/>
            <person name="Tsugane M."/>
            <person name="Tsuji K."/>
            <person name="Ueda S."/>
            <person name="Waki K."/>
            <person name="Yamagata H."/>
            <person name="Yamamoto M."/>
            <person name="Yamamoto S."/>
            <person name="Yamane H."/>
            <person name="Yoshiki S."/>
            <person name="Yoshihara R."/>
            <person name="Yukawa K."/>
            <person name="Zhong H."/>
            <person name="Yano M."/>
            <person name="Yuan Q."/>
            <person name="Ouyang S."/>
            <person name="Liu J."/>
            <person name="Jones K.M."/>
            <person name="Gansberger K."/>
            <person name="Moffat K."/>
            <person name="Hill J."/>
            <person name="Bera J."/>
            <person name="Fadrosh D."/>
            <person name="Jin S."/>
            <person name="Johri S."/>
            <person name="Kim M."/>
            <person name="Overton L."/>
            <person name="Reardon M."/>
            <person name="Tsitrin T."/>
            <person name="Vuong H."/>
            <person name="Weaver B."/>
            <person name="Ciecko A."/>
            <person name="Tallon L."/>
            <person name="Jackson J."/>
            <person name="Pai G."/>
            <person name="Aken S.V."/>
            <person name="Utterback T."/>
            <person name="Reidmuller S."/>
            <person name="Feldblyum T."/>
            <person name="Hsiao J."/>
            <person name="Zismann V."/>
            <person name="Iobst S."/>
            <person name="de Vazeille A.R."/>
            <person name="Buell C.R."/>
            <person name="Ying K."/>
            <person name="Li Y."/>
            <person name="Lu T."/>
            <person name="Huang Y."/>
            <person name="Zhao Q."/>
            <person name="Feng Q."/>
            <person name="Zhang L."/>
            <person name="Zhu J."/>
            <person name="Weng Q."/>
            <person name="Mu J."/>
            <person name="Lu Y."/>
            <person name="Fan D."/>
            <person name="Liu Y."/>
            <person name="Guan J."/>
            <person name="Zhang Y."/>
            <person name="Yu S."/>
            <person name="Liu X."/>
            <person name="Zhang Y."/>
            <person name="Hong G."/>
            <person name="Han B."/>
            <person name="Choisne N."/>
            <person name="Demange N."/>
            <person name="Orjeda G."/>
            <person name="Samain S."/>
            <person name="Cattolico L."/>
            <person name="Pelletier E."/>
            <person name="Couloux A."/>
            <person name="Segurens B."/>
            <person name="Wincker P."/>
            <person name="D'Hont A."/>
            <person name="Scarpelli C."/>
            <person name="Weissenbach J."/>
            <person name="Salanoubat M."/>
            <person name="Quetier F."/>
            <person name="Yu Y."/>
            <person name="Kim H.R."/>
            <person name="Rambo T."/>
            <person name="Currie J."/>
            <person name="Collura K."/>
            <person name="Luo M."/>
            <person name="Yang T."/>
            <person name="Ammiraju J.S.S."/>
            <person name="Engler F."/>
            <person name="Soderlund C."/>
            <person name="Wing R.A."/>
            <person name="Palmer L.E."/>
            <person name="de la Bastide M."/>
            <person name="Spiegel L."/>
            <person name="Nascimento L."/>
            <person name="Zutavern T."/>
            <person name="O'Shaughnessy A."/>
            <person name="Dike S."/>
            <person name="Dedhia N."/>
            <person name="Preston R."/>
            <person name="Balija V."/>
            <person name="McCombie W.R."/>
            <person name="Chow T."/>
            <person name="Chen H."/>
            <person name="Chung M."/>
            <person name="Chen C."/>
            <person name="Shaw J."/>
            <person name="Wu H."/>
            <person name="Hsiao K."/>
            <person name="Chao Y."/>
            <person name="Chu M."/>
            <person name="Cheng C."/>
            <person name="Hour A."/>
            <person name="Lee P."/>
            <person name="Lin S."/>
            <person name="Lin Y."/>
            <person name="Liou J."/>
            <person name="Liu S."/>
            <person name="Hsing Y."/>
            <person name="Raghuvanshi S."/>
            <person name="Mohanty A."/>
            <person name="Bharti A.K."/>
            <person name="Gaur A."/>
            <person name="Gupta V."/>
            <person name="Kumar D."/>
            <person name="Ravi V."/>
            <person name="Vij S."/>
            <person name="Kapur A."/>
            <person name="Khurana P."/>
            <person name="Khurana P."/>
            <person name="Khurana J.P."/>
            <person name="Tyagi A.K."/>
            <person name="Gaikwad K."/>
            <person name="Singh A."/>
            <person name="Dalal V."/>
            <person name="Srivastava S."/>
            <person name="Dixit A."/>
            <person name="Pal A.K."/>
            <person name="Ghazi I.A."/>
            <person name="Yadav M."/>
            <person name="Pandit A."/>
            <person name="Bhargava A."/>
            <person name="Sureshbabu K."/>
            <person name="Batra K."/>
            <person name="Sharma T.R."/>
            <person name="Mohapatra T."/>
            <person name="Singh N.K."/>
            <person name="Messing J."/>
            <person name="Nelson A.B."/>
            <person name="Fuks G."/>
            <person name="Kavchok S."/>
            <person name="Keizer G."/>
            <person name="Linton E."/>
            <person name="Llaca V."/>
            <person name="Song R."/>
            <person name="Tanyolac B."/>
            <person name="Young S."/>
            <person name="Ho-Il K."/>
            <person name="Hahn J.H."/>
            <person name="Sangsakoo G."/>
            <person name="Vanavichit A."/>
            <person name="de Mattos Luiz.A.T."/>
            <person name="Zimmer P.D."/>
            <person name="Malone G."/>
            <person name="Dellagostin O."/>
            <person name="de Oliveira A.C."/>
            <person name="Bevan M."/>
            <person name="Bancroft I."/>
            <person name="Minx P."/>
            <person name="Cordum H."/>
            <person name="Wilson R."/>
            <person name="Cheng Z."/>
            <person name="Jin W."/>
            <person name="Jiang J."/>
            <person name="Leong S.A."/>
            <person name="Iwama H."/>
            <person name="Gojobori T."/>
            <person name="Itoh T."/>
            <person name="Niimura Y."/>
            <person name="Fujii Y."/>
            <person name="Habara T."/>
            <person name="Sakai H."/>
            <person name="Sato Y."/>
            <person name="Wilson G."/>
            <person name="Kumar K."/>
            <person name="McCouch S."/>
            <person name="Juretic N."/>
            <person name="Hoen D."/>
            <person name="Wright S."/>
            <person name="Bruskiewich R."/>
            <person name="Bureau T."/>
            <person name="Miyao A."/>
            <person name="Hirochika H."/>
            <person name="Nishikawa T."/>
            <person name="Kadowaki K."/>
            <person name="Sugiura M."/>
            <person name="Burr B."/>
            <person name="Sasaki T."/>
        </authorList>
    </citation>
    <scope>NUCLEOTIDE SEQUENCE [LARGE SCALE GENOMIC DNA]</scope>
    <source>
        <strain evidence="3">cv. Nipponbare</strain>
    </source>
</reference>
<dbReference type="PaxDb" id="39947-A0A0P0WFX0"/>
<dbReference type="Proteomes" id="UP000059680">
    <property type="component" value="Chromosome 4"/>
</dbReference>
<keyword evidence="1" id="KW-0472">Membrane</keyword>
<sequence length="366" mass="39584">SGDVERGHRRNLLVWEFDLVEGIRPVGPCQGGLAAAGERLDAGGVGDQRERAGGGAVVDGVDVAHPLGARRRAAALPERLRVHHEPGPLQPARQQHVATVRRQHGLLRHVVAHQLPLRVARRRLEERLAGALVLAQHADGHGAHRLHLLRLVEQLRPEDAVLVGEHHDAVHLPLPCGDYLRACIRRREVEESGPVMWRKLRLERDSTAATASVWCSGSTTIHVRGPSTRRRVCAIDVREGTWSAEVVVGVTAMTGLGGPAPRRRLLRCAFWTAARMWCALRSSLGSGCGHGRTRIGWRPTNTGPWWWCCGCAPTSAATVVVVTVVVVVVVVVVMVVVALAAASMTGGETSETRWAVGLIGVGRNSR</sequence>
<dbReference type="Gramene" id="Os04t0650333-00">
    <property type="protein sequence ID" value="Os04t0650333-00"/>
    <property type="gene ID" value="Os04g0650333"/>
</dbReference>
<keyword evidence="1" id="KW-0812">Transmembrane</keyword>
<reference evidence="2 3" key="3">
    <citation type="journal article" date="2013" name="Rice">
        <title>Improvement of the Oryza sativa Nipponbare reference genome using next generation sequence and optical map data.</title>
        <authorList>
            <person name="Kawahara Y."/>
            <person name="de la Bastide M."/>
            <person name="Hamilton J.P."/>
            <person name="Kanamori H."/>
            <person name="McCombie W.R."/>
            <person name="Ouyang S."/>
            <person name="Schwartz D.C."/>
            <person name="Tanaka T."/>
            <person name="Wu J."/>
            <person name="Zhou S."/>
            <person name="Childs K.L."/>
            <person name="Davidson R.M."/>
            <person name="Lin H."/>
            <person name="Quesada-Ocampo L."/>
            <person name="Vaillancourt B."/>
            <person name="Sakai H."/>
            <person name="Lee S.S."/>
            <person name="Kim J."/>
            <person name="Numa H."/>
            <person name="Itoh T."/>
            <person name="Buell C.R."/>
            <person name="Matsumoto T."/>
        </authorList>
    </citation>
    <scope>NUCLEOTIDE SEQUENCE [LARGE SCALE GENOMIC DNA]</scope>
    <source>
        <strain evidence="3">cv. Nipponbare</strain>
    </source>
</reference>
<gene>
    <name evidence="2" type="ordered locus">Os04g0650333</name>
    <name evidence="2" type="ORF">OSNPB_040650333</name>
</gene>